<evidence type="ECO:0008006" key="3">
    <source>
        <dbReference type="Google" id="ProtNLM"/>
    </source>
</evidence>
<evidence type="ECO:0000313" key="1">
    <source>
        <dbReference type="EMBL" id="PKK71579.1"/>
    </source>
</evidence>
<accession>A0A2N1NCJ7</accession>
<evidence type="ECO:0000313" key="2">
    <source>
        <dbReference type="Proteomes" id="UP000233469"/>
    </source>
</evidence>
<organism evidence="1 2">
    <name type="scientific">Rhizophagus irregularis</name>
    <dbReference type="NCBI Taxonomy" id="588596"/>
    <lineage>
        <taxon>Eukaryota</taxon>
        <taxon>Fungi</taxon>
        <taxon>Fungi incertae sedis</taxon>
        <taxon>Mucoromycota</taxon>
        <taxon>Glomeromycotina</taxon>
        <taxon>Glomeromycetes</taxon>
        <taxon>Glomerales</taxon>
        <taxon>Glomeraceae</taxon>
        <taxon>Rhizophagus</taxon>
    </lineage>
</organism>
<name>A0A2N1NCJ7_9GLOM</name>
<gene>
    <name evidence="1" type="ORF">RhiirC2_778240</name>
</gene>
<dbReference type="VEuPathDB" id="FungiDB:FUN_014075"/>
<reference evidence="1 2" key="2">
    <citation type="submission" date="2017-10" db="EMBL/GenBank/DDBJ databases">
        <title>Extensive intraspecific genome diversity in a model arbuscular mycorrhizal fungus.</title>
        <authorList>
            <person name="Chen E.C.H."/>
            <person name="Morin E."/>
            <person name="Baudet D."/>
            <person name="Noel J."/>
            <person name="Ndikumana S."/>
            <person name="Charron P."/>
            <person name="St-Onge C."/>
            <person name="Giorgi J."/>
            <person name="Grigoriev I.V."/>
            <person name="Roux C."/>
            <person name="Martin F.M."/>
            <person name="Corradi N."/>
        </authorList>
    </citation>
    <scope>NUCLEOTIDE SEQUENCE [LARGE SCALE GENOMIC DNA]</scope>
    <source>
        <strain evidence="1 2">C2</strain>
    </source>
</reference>
<comment type="caution">
    <text evidence="1">The sequence shown here is derived from an EMBL/GenBank/DDBJ whole genome shotgun (WGS) entry which is preliminary data.</text>
</comment>
<dbReference type="VEuPathDB" id="FungiDB:RhiirA1_461167"/>
<sequence>MACSKLFSGYFPELINEILHYFRDDISTLHSCTLVNRLWCRSAISLLWEDPFSFNHVQNFQYFEIYLHYLNEDDKAKLNEYGINNNLLLSSTLFNYPSFIKRLNTHKVSSSIEIWLSRTLMAENYDNCQEAEKLVYRLLLKMFIENEGSLDSFEIKVTSKNNYSYFNDTIEFALQNPNFICNVRNLMINTSARCIKLPKKTFPFLKFLHSNCNSISSFSYKIFEFDVDNNRTLIGKCLSQMIFTQQNLKKISFECNNFFYNSFSLLKNSNISNTLKIITFYSIDFKIIITNFQEIFNQLNVLESIHIIYCDSLNSEIAQQIINVTKPFRLKTLIMDQDTLQVESLQLLLQKFGSDLENFKFGYYESYTPEQKNQLLKSIVKYCTKIKYFDIDKTDDISINLVFNLIENIKQSLNYFIIEYKNFRYSVSYRDLCSTILNNLGQVLPSELEFLKLCFDIEPSNLKIFLENSQNTFIRRLFIRNVCKEKGEDILPYIKEYIMKKKRVKYLAIYGYQDLISLKDEVNEFKLHNIKIESYYNSYDLVENFRYYYKIDNDF</sequence>
<dbReference type="Proteomes" id="UP000233469">
    <property type="component" value="Unassembled WGS sequence"/>
</dbReference>
<dbReference type="VEuPathDB" id="FungiDB:RhiirFUN_010245"/>
<reference evidence="1 2" key="1">
    <citation type="submission" date="2016-04" db="EMBL/GenBank/DDBJ databases">
        <title>Genome analyses suggest a sexual origin of heterokaryosis in a supposedly ancient asexual fungus.</title>
        <authorList>
            <person name="Ropars J."/>
            <person name="Sedzielewska K."/>
            <person name="Noel J."/>
            <person name="Charron P."/>
            <person name="Farinelli L."/>
            <person name="Marton T."/>
            <person name="Kruger M."/>
            <person name="Pelin A."/>
            <person name="Brachmann A."/>
            <person name="Corradi N."/>
        </authorList>
    </citation>
    <scope>NUCLEOTIDE SEQUENCE [LARGE SCALE GENOMIC DNA]</scope>
    <source>
        <strain evidence="1 2">C2</strain>
    </source>
</reference>
<proteinExistence type="predicted"/>
<protein>
    <recommendedName>
        <fullName evidence="3">F-box domain-containing protein</fullName>
    </recommendedName>
</protein>
<dbReference type="AlphaFoldDB" id="A0A2N1NCJ7"/>
<dbReference type="EMBL" id="LLXL01000508">
    <property type="protein sequence ID" value="PKK71579.1"/>
    <property type="molecule type" value="Genomic_DNA"/>
</dbReference>